<evidence type="ECO:0000256" key="1">
    <source>
        <dbReference type="SAM" id="Phobius"/>
    </source>
</evidence>
<dbReference type="InterPro" id="IPR009732">
    <property type="entry name" value="DUF1304"/>
</dbReference>
<feature type="transmembrane region" description="Helical" evidence="1">
    <location>
        <begin position="48"/>
        <end position="71"/>
    </location>
</feature>
<dbReference type="RefSeq" id="WP_310061354.1">
    <property type="nucleotide sequence ID" value="NZ_JAVDVQ010000027.1"/>
</dbReference>
<proteinExistence type="predicted"/>
<feature type="transmembrane region" description="Helical" evidence="1">
    <location>
        <begin position="77"/>
        <end position="99"/>
    </location>
</feature>
<keyword evidence="1" id="KW-0812">Transmembrane</keyword>
<dbReference type="EMBL" id="JAVDVQ010000027">
    <property type="protein sequence ID" value="MDR7084644.1"/>
    <property type="molecule type" value="Genomic_DNA"/>
</dbReference>
<protein>
    <submittedName>
        <fullName evidence="2">Membrane protein</fullName>
    </submittedName>
</protein>
<name>A0ABU1UHH2_9MICC</name>
<keyword evidence="1" id="KW-1133">Transmembrane helix</keyword>
<comment type="caution">
    <text evidence="2">The sequence shown here is derived from an EMBL/GenBank/DDBJ whole genome shotgun (WGS) entry which is preliminary data.</text>
</comment>
<keyword evidence="1" id="KW-0472">Membrane</keyword>
<keyword evidence="3" id="KW-1185">Reference proteome</keyword>
<dbReference type="Proteomes" id="UP001252243">
    <property type="component" value="Unassembled WGS sequence"/>
</dbReference>
<feature type="transmembrane region" description="Helical" evidence="1">
    <location>
        <begin position="104"/>
        <end position="123"/>
    </location>
</feature>
<reference evidence="2 3" key="1">
    <citation type="submission" date="2023-07" db="EMBL/GenBank/DDBJ databases">
        <title>Sorghum-associated microbial communities from plants grown in Nebraska, USA.</title>
        <authorList>
            <person name="Schachtman D."/>
        </authorList>
    </citation>
    <scope>NUCLEOTIDE SEQUENCE [LARGE SCALE GENOMIC DNA]</scope>
    <source>
        <strain evidence="2 3">BE167</strain>
    </source>
</reference>
<organism evidence="2 3">
    <name type="scientific">Arthrobacter ginsengisoli</name>
    <dbReference type="NCBI Taxonomy" id="1356565"/>
    <lineage>
        <taxon>Bacteria</taxon>
        <taxon>Bacillati</taxon>
        <taxon>Actinomycetota</taxon>
        <taxon>Actinomycetes</taxon>
        <taxon>Micrococcales</taxon>
        <taxon>Micrococcaceae</taxon>
        <taxon>Arthrobacter</taxon>
    </lineage>
</organism>
<dbReference type="Pfam" id="PF06993">
    <property type="entry name" value="DUF1304"/>
    <property type="match status" value="1"/>
</dbReference>
<evidence type="ECO:0000313" key="2">
    <source>
        <dbReference type="EMBL" id="MDR7084644.1"/>
    </source>
</evidence>
<evidence type="ECO:0000313" key="3">
    <source>
        <dbReference type="Proteomes" id="UP001252243"/>
    </source>
</evidence>
<sequence>MTGIVQVLGVIFGVVLIIVGILESFFFRDQRFHRLFLIRPEDTDAVRMWTFNLGFYNMIWGAGAIVGAVMLTGAEPGAGRALLLFTSLGHVLLGIVLVLSERRLWASAIAEALLPAVIVGLLLV</sequence>
<gene>
    <name evidence="2" type="ORF">J2X01_003957</name>
</gene>
<accession>A0ABU1UHH2</accession>
<feature type="transmembrane region" description="Helical" evidence="1">
    <location>
        <begin position="6"/>
        <end position="27"/>
    </location>
</feature>